<evidence type="ECO:0000259" key="11">
    <source>
        <dbReference type="PROSITE" id="PS50011"/>
    </source>
</evidence>
<dbReference type="GO" id="GO:0005524">
    <property type="term" value="F:ATP binding"/>
    <property type="evidence" value="ECO:0007669"/>
    <property type="project" value="UniProtKB-UniRule"/>
</dbReference>
<dbReference type="Gene3D" id="3.30.200.20">
    <property type="entry name" value="Phosphorylase Kinase, domain 1"/>
    <property type="match status" value="1"/>
</dbReference>
<evidence type="ECO:0000256" key="6">
    <source>
        <dbReference type="ARBA" id="ARBA00022840"/>
    </source>
</evidence>
<dbReference type="InterPro" id="IPR051420">
    <property type="entry name" value="Ser_Thr_Kinases_DiverseReg"/>
</dbReference>
<evidence type="ECO:0000256" key="1">
    <source>
        <dbReference type="ARBA" id="ARBA00012513"/>
    </source>
</evidence>
<comment type="catalytic activity">
    <reaction evidence="8">
        <text>L-seryl-[protein] + ATP = O-phospho-L-seryl-[protein] + ADP + H(+)</text>
        <dbReference type="Rhea" id="RHEA:17989"/>
        <dbReference type="Rhea" id="RHEA-COMP:9863"/>
        <dbReference type="Rhea" id="RHEA-COMP:11604"/>
        <dbReference type="ChEBI" id="CHEBI:15378"/>
        <dbReference type="ChEBI" id="CHEBI:29999"/>
        <dbReference type="ChEBI" id="CHEBI:30616"/>
        <dbReference type="ChEBI" id="CHEBI:83421"/>
        <dbReference type="ChEBI" id="CHEBI:456216"/>
        <dbReference type="EC" id="2.7.11.1"/>
    </reaction>
</comment>
<evidence type="ECO:0000256" key="2">
    <source>
        <dbReference type="ARBA" id="ARBA00022527"/>
    </source>
</evidence>
<evidence type="ECO:0000256" key="4">
    <source>
        <dbReference type="ARBA" id="ARBA00022741"/>
    </source>
</evidence>
<keyword evidence="10" id="KW-0812">Transmembrane</keyword>
<keyword evidence="6 9" id="KW-0067">ATP-binding</keyword>
<dbReference type="SUPFAM" id="SSF56112">
    <property type="entry name" value="Protein kinase-like (PK-like)"/>
    <property type="match status" value="1"/>
</dbReference>
<comment type="catalytic activity">
    <reaction evidence="7">
        <text>L-threonyl-[protein] + ATP = O-phospho-L-threonyl-[protein] + ADP + H(+)</text>
        <dbReference type="Rhea" id="RHEA:46608"/>
        <dbReference type="Rhea" id="RHEA-COMP:11060"/>
        <dbReference type="Rhea" id="RHEA-COMP:11605"/>
        <dbReference type="ChEBI" id="CHEBI:15378"/>
        <dbReference type="ChEBI" id="CHEBI:30013"/>
        <dbReference type="ChEBI" id="CHEBI:30616"/>
        <dbReference type="ChEBI" id="CHEBI:61977"/>
        <dbReference type="ChEBI" id="CHEBI:456216"/>
        <dbReference type="EC" id="2.7.11.1"/>
    </reaction>
</comment>
<reference evidence="13" key="1">
    <citation type="submission" date="2025-04" db="UniProtKB">
        <authorList>
            <consortium name="RefSeq"/>
        </authorList>
    </citation>
    <scope>IDENTIFICATION</scope>
    <source>
        <tissue evidence="13">In vitro plantlets</tissue>
        <tissue evidence="14">Seedling</tissue>
    </source>
</reference>
<evidence type="ECO:0000313" key="12">
    <source>
        <dbReference type="Proteomes" id="UP001652623"/>
    </source>
</evidence>
<evidence type="ECO:0000256" key="5">
    <source>
        <dbReference type="ARBA" id="ARBA00022777"/>
    </source>
</evidence>
<dbReference type="Pfam" id="PF07714">
    <property type="entry name" value="PK_Tyr_Ser-Thr"/>
    <property type="match status" value="1"/>
</dbReference>
<dbReference type="AlphaFoldDB" id="A0A6P4A295"/>
<evidence type="ECO:0000256" key="3">
    <source>
        <dbReference type="ARBA" id="ARBA00022679"/>
    </source>
</evidence>
<evidence type="ECO:0000256" key="8">
    <source>
        <dbReference type="ARBA" id="ARBA00048679"/>
    </source>
</evidence>
<gene>
    <name evidence="13" type="primary">LOC107422645</name>
    <name evidence="14" type="synonym">LOC132803139</name>
</gene>
<keyword evidence="12" id="KW-1185">Reference proteome</keyword>
<dbReference type="Gene3D" id="1.10.510.10">
    <property type="entry name" value="Transferase(Phosphotransferase) domain 1"/>
    <property type="match status" value="1"/>
</dbReference>
<dbReference type="GO" id="GO:0004674">
    <property type="term" value="F:protein serine/threonine kinase activity"/>
    <property type="evidence" value="ECO:0007669"/>
    <property type="project" value="UniProtKB-KW"/>
</dbReference>
<evidence type="ECO:0000256" key="7">
    <source>
        <dbReference type="ARBA" id="ARBA00047899"/>
    </source>
</evidence>
<evidence type="ECO:0000313" key="14">
    <source>
        <dbReference type="RefSeq" id="XP_060671376.1"/>
    </source>
</evidence>
<feature type="binding site" evidence="9">
    <location>
        <position position="125"/>
    </location>
    <ligand>
        <name>ATP</name>
        <dbReference type="ChEBI" id="CHEBI:30616"/>
    </ligand>
</feature>
<dbReference type="PROSITE" id="PS00107">
    <property type="entry name" value="PROTEIN_KINASE_ATP"/>
    <property type="match status" value="1"/>
</dbReference>
<accession>A0A6P4A295</accession>
<dbReference type="PROSITE" id="PS50011">
    <property type="entry name" value="PROTEIN_KINASE_DOM"/>
    <property type="match status" value="1"/>
</dbReference>
<dbReference type="RefSeq" id="XP_060671376.1">
    <property type="nucleotide sequence ID" value="XM_060815393.1"/>
</dbReference>
<dbReference type="PANTHER" id="PTHR48005:SF70">
    <property type="entry name" value="MDIS1-INTERACTING RECEPTOR LIKE KINASE 2-LIKE"/>
    <property type="match status" value="1"/>
</dbReference>
<keyword evidence="2" id="KW-0723">Serine/threonine-protein kinase</keyword>
<dbReference type="GeneID" id="107422645"/>
<keyword evidence="5" id="KW-0418">Kinase</keyword>
<keyword evidence="4 9" id="KW-0547">Nucleotide-binding</keyword>
<dbReference type="EC" id="2.7.11.1" evidence="1"/>
<protein>
    <recommendedName>
        <fullName evidence="1">non-specific serine/threonine protein kinase</fullName>
        <ecNumber evidence="1">2.7.11.1</ecNumber>
    </recommendedName>
</protein>
<keyword evidence="10" id="KW-1133">Transmembrane helix</keyword>
<dbReference type="InterPro" id="IPR011009">
    <property type="entry name" value="Kinase-like_dom_sf"/>
</dbReference>
<proteinExistence type="predicted"/>
<keyword evidence="3" id="KW-0808">Transferase</keyword>
<dbReference type="PANTHER" id="PTHR48005">
    <property type="entry name" value="LEUCINE RICH REPEAT KINASE 2"/>
    <property type="match status" value="1"/>
</dbReference>
<feature type="transmembrane region" description="Helical" evidence="10">
    <location>
        <begin position="32"/>
        <end position="56"/>
    </location>
</feature>
<dbReference type="InParanoid" id="A0A6P4A295"/>
<dbReference type="InterPro" id="IPR001245">
    <property type="entry name" value="Ser-Thr/Tyr_kinase_cat_dom"/>
</dbReference>
<dbReference type="KEGG" id="zju:107422645"/>
<keyword evidence="10" id="KW-0472">Membrane</keyword>
<feature type="domain" description="Protein kinase" evidence="11">
    <location>
        <begin position="1"/>
        <end position="222"/>
    </location>
</feature>
<organism evidence="12 13">
    <name type="scientific">Ziziphus jujuba</name>
    <name type="common">Chinese jujube</name>
    <name type="synonym">Ziziphus sativa</name>
    <dbReference type="NCBI Taxonomy" id="326968"/>
    <lineage>
        <taxon>Eukaryota</taxon>
        <taxon>Viridiplantae</taxon>
        <taxon>Streptophyta</taxon>
        <taxon>Embryophyta</taxon>
        <taxon>Tracheophyta</taxon>
        <taxon>Spermatophyta</taxon>
        <taxon>Magnoliopsida</taxon>
        <taxon>eudicotyledons</taxon>
        <taxon>Gunneridae</taxon>
        <taxon>Pentapetalae</taxon>
        <taxon>rosids</taxon>
        <taxon>fabids</taxon>
        <taxon>Rosales</taxon>
        <taxon>Rhamnaceae</taxon>
        <taxon>Paliureae</taxon>
        <taxon>Ziziphus</taxon>
    </lineage>
</organism>
<dbReference type="InterPro" id="IPR000719">
    <property type="entry name" value="Prot_kinase_dom"/>
</dbReference>
<dbReference type="InterPro" id="IPR017441">
    <property type="entry name" value="Protein_kinase_ATP_BS"/>
</dbReference>
<evidence type="ECO:0000256" key="9">
    <source>
        <dbReference type="PROSITE-ProRule" id="PRU10141"/>
    </source>
</evidence>
<sequence length="222" mass="24433">MAVLGNNKGLCGNNTGLKPCPTNRRKGSNATLVLIILYIVCLIISLLIIVGIIFIYRMREAAVDEPTAAPIETYFATWNYEGENVHEEILKATQKFDSKYCIGVGGYGCVYKAQLPTGEVVAIKKFHKNDGILDGEEAFTTEINGSLADNLRDEVKALELGWRKRVNIVKGLANATCYMHYECCPAIIHRDILSKNVLLDDECEAHISDFGSATTLDPDSSN</sequence>
<dbReference type="RefSeq" id="XP_015887605.1">
    <property type="nucleotide sequence ID" value="XM_016032119.1"/>
</dbReference>
<name>A0A6P4A295_ZIZJJ</name>
<evidence type="ECO:0000313" key="13">
    <source>
        <dbReference type="RefSeq" id="XP_015887605.1"/>
    </source>
</evidence>
<evidence type="ECO:0000256" key="10">
    <source>
        <dbReference type="SAM" id="Phobius"/>
    </source>
</evidence>
<dbReference type="Proteomes" id="UP001652623">
    <property type="component" value="Chromosome 3"/>
</dbReference>